<evidence type="ECO:0000256" key="6">
    <source>
        <dbReference type="ARBA" id="ARBA00022989"/>
    </source>
</evidence>
<gene>
    <name evidence="14" type="primary">LOC111820114</name>
</gene>
<dbReference type="InterPro" id="IPR017452">
    <property type="entry name" value="GPCR_Rhodpsn_7TM"/>
</dbReference>
<organism evidence="13 14">
    <name type="scientific">Trichechus manatus latirostris</name>
    <name type="common">Florida manatee</name>
    <dbReference type="NCBI Taxonomy" id="127582"/>
    <lineage>
        <taxon>Eukaryota</taxon>
        <taxon>Metazoa</taxon>
        <taxon>Chordata</taxon>
        <taxon>Craniata</taxon>
        <taxon>Vertebrata</taxon>
        <taxon>Euteleostomi</taxon>
        <taxon>Mammalia</taxon>
        <taxon>Eutheria</taxon>
        <taxon>Afrotheria</taxon>
        <taxon>Sirenia</taxon>
        <taxon>Trichechidae</taxon>
        <taxon>Trichechus</taxon>
    </lineage>
</organism>
<sequence length="186" mass="20900">MIQPNFFIVLFGATEVFLLAIMSYDHYVAICKPLYYVTIMNSRVCRVLILCCLVSGLLIILPPFGLSLRLEFVIDYFVCDASLILKNSCSAIWFIEQLVMVCAVLTLIMALVCVVLSYIYTSKTILNLPFAQQRKKAFSTCSSHIIVVSITFGRCIFVYIKLSSKDEVYINKAVSLLTTSVAALYL</sequence>
<dbReference type="InterPro" id="IPR000725">
    <property type="entry name" value="Olfact_rcpt"/>
</dbReference>
<evidence type="ECO:0000256" key="5">
    <source>
        <dbReference type="ARBA" id="ARBA00022725"/>
    </source>
</evidence>
<keyword evidence="9" id="KW-0675">Receptor</keyword>
<keyword evidence="6 11" id="KW-1133">Transmembrane helix</keyword>
<dbReference type="GO" id="GO:0004930">
    <property type="term" value="F:G protein-coupled receptor activity"/>
    <property type="evidence" value="ECO:0007669"/>
    <property type="project" value="UniProtKB-KW"/>
</dbReference>
<proteinExistence type="predicted"/>
<evidence type="ECO:0000256" key="11">
    <source>
        <dbReference type="SAM" id="Phobius"/>
    </source>
</evidence>
<dbReference type="Gene3D" id="1.20.1070.10">
    <property type="entry name" value="Rhodopsin 7-helix transmembrane proteins"/>
    <property type="match status" value="1"/>
</dbReference>
<dbReference type="GeneID" id="111820114"/>
<evidence type="ECO:0000256" key="3">
    <source>
        <dbReference type="ARBA" id="ARBA00022606"/>
    </source>
</evidence>
<dbReference type="PANTHER" id="PTHR26454:SF74">
    <property type="entry name" value="OLFACTORY RECEPTOR"/>
    <property type="match status" value="1"/>
</dbReference>
<accession>A0A2Y9QZC1</accession>
<keyword evidence="2" id="KW-1003">Cell membrane</keyword>
<dbReference type="SUPFAM" id="SSF81321">
    <property type="entry name" value="Family A G protein-coupled receptor-like"/>
    <property type="match status" value="1"/>
</dbReference>
<feature type="transmembrane region" description="Helical" evidence="11">
    <location>
        <begin position="141"/>
        <end position="162"/>
    </location>
</feature>
<evidence type="ECO:0000256" key="2">
    <source>
        <dbReference type="ARBA" id="ARBA00022475"/>
    </source>
</evidence>
<evidence type="ECO:0000256" key="1">
    <source>
        <dbReference type="ARBA" id="ARBA00004651"/>
    </source>
</evidence>
<feature type="transmembrane region" description="Helical" evidence="11">
    <location>
        <begin position="98"/>
        <end position="120"/>
    </location>
</feature>
<dbReference type="GO" id="GO:0004984">
    <property type="term" value="F:olfactory receptor activity"/>
    <property type="evidence" value="ECO:0007669"/>
    <property type="project" value="InterPro"/>
</dbReference>
<dbReference type="STRING" id="127582.A0A2Y9QZC1"/>
<dbReference type="KEGG" id="tmu:111820114"/>
<keyword evidence="10" id="KW-0807">Transducer</keyword>
<dbReference type="PANTHER" id="PTHR26454">
    <property type="entry name" value="OLFACTORY RECEPTOR"/>
    <property type="match status" value="1"/>
</dbReference>
<dbReference type="Pfam" id="PF00001">
    <property type="entry name" value="7tm_1"/>
    <property type="match status" value="1"/>
</dbReference>
<dbReference type="PROSITE" id="PS50262">
    <property type="entry name" value="G_PROTEIN_RECEP_F1_2"/>
    <property type="match status" value="1"/>
</dbReference>
<evidence type="ECO:0000256" key="4">
    <source>
        <dbReference type="ARBA" id="ARBA00022692"/>
    </source>
</evidence>
<evidence type="ECO:0000256" key="9">
    <source>
        <dbReference type="ARBA" id="ARBA00023170"/>
    </source>
</evidence>
<keyword evidence="13" id="KW-1185">Reference proteome</keyword>
<feature type="domain" description="G-protein coupled receptors family 1 profile" evidence="12">
    <location>
        <begin position="1"/>
        <end position="186"/>
    </location>
</feature>
<evidence type="ECO:0000256" key="10">
    <source>
        <dbReference type="ARBA" id="ARBA00023224"/>
    </source>
</evidence>
<dbReference type="RefSeq" id="XP_023584688.1">
    <property type="nucleotide sequence ID" value="XM_023728920.1"/>
</dbReference>
<keyword evidence="3" id="KW-0716">Sensory transduction</keyword>
<keyword evidence="5" id="KW-0552">Olfaction</keyword>
<dbReference type="InterPro" id="IPR000276">
    <property type="entry name" value="GPCR_Rhodpsn"/>
</dbReference>
<protein>
    <submittedName>
        <fullName evidence="14">Olfactory receptor 6C2-like</fullName>
    </submittedName>
</protein>
<dbReference type="FunFam" id="1.20.1070.10:FF:000013">
    <property type="entry name" value="Olfactory receptor"/>
    <property type="match status" value="1"/>
</dbReference>
<keyword evidence="4 11" id="KW-0812">Transmembrane</keyword>
<comment type="subcellular location">
    <subcellularLocation>
        <location evidence="1">Cell membrane</location>
        <topology evidence="1">Multi-pass membrane protein</topology>
    </subcellularLocation>
</comment>
<feature type="transmembrane region" description="Helical" evidence="11">
    <location>
        <begin position="6"/>
        <end position="24"/>
    </location>
</feature>
<dbReference type="AlphaFoldDB" id="A0A2Y9QZC1"/>
<evidence type="ECO:0000259" key="12">
    <source>
        <dbReference type="PROSITE" id="PS50262"/>
    </source>
</evidence>
<keyword evidence="8 11" id="KW-0472">Membrane</keyword>
<dbReference type="GO" id="GO:0005886">
    <property type="term" value="C:plasma membrane"/>
    <property type="evidence" value="ECO:0007669"/>
    <property type="project" value="UniProtKB-SubCell"/>
</dbReference>
<evidence type="ECO:0000313" key="14">
    <source>
        <dbReference type="RefSeq" id="XP_023584688.1"/>
    </source>
</evidence>
<dbReference type="InParanoid" id="A0A2Y9QZC1"/>
<evidence type="ECO:0000256" key="7">
    <source>
        <dbReference type="ARBA" id="ARBA00023040"/>
    </source>
</evidence>
<name>A0A2Y9QZC1_TRIMA</name>
<feature type="transmembrane region" description="Helical" evidence="11">
    <location>
        <begin position="44"/>
        <end position="64"/>
    </location>
</feature>
<reference evidence="14" key="1">
    <citation type="submission" date="2025-08" db="UniProtKB">
        <authorList>
            <consortium name="RefSeq"/>
        </authorList>
    </citation>
    <scope>IDENTIFICATION</scope>
</reference>
<evidence type="ECO:0000313" key="13">
    <source>
        <dbReference type="Proteomes" id="UP000248480"/>
    </source>
</evidence>
<keyword evidence="7" id="KW-0297">G-protein coupled receptor</keyword>
<dbReference type="PRINTS" id="PR00245">
    <property type="entry name" value="OLFACTORYR"/>
</dbReference>
<dbReference type="InterPro" id="IPR047132">
    <property type="entry name" value="Olfact_rcpt_6C-like"/>
</dbReference>
<dbReference type="Proteomes" id="UP000248480">
    <property type="component" value="Unplaced"/>
</dbReference>
<evidence type="ECO:0000256" key="8">
    <source>
        <dbReference type="ARBA" id="ARBA00023136"/>
    </source>
</evidence>